<evidence type="ECO:0000256" key="1">
    <source>
        <dbReference type="SAM" id="SignalP"/>
    </source>
</evidence>
<accession>A0ABW1ZR12</accession>
<dbReference type="InterPro" id="IPR010259">
    <property type="entry name" value="S8pro/Inhibitor_I9"/>
</dbReference>
<dbReference type="InterPro" id="IPR037045">
    <property type="entry name" value="S8pro/Inhibitor_I9_sf"/>
</dbReference>
<dbReference type="Proteomes" id="UP001596317">
    <property type="component" value="Unassembled WGS sequence"/>
</dbReference>
<name>A0ABW1ZR12_9DEIO</name>
<gene>
    <name evidence="3" type="ORF">ACFP90_25640</name>
</gene>
<dbReference type="Pfam" id="PF05922">
    <property type="entry name" value="Inhibitor_I9"/>
    <property type="match status" value="1"/>
</dbReference>
<protein>
    <submittedName>
        <fullName evidence="3">Protease inhibitor I9 family protein</fullName>
    </submittedName>
</protein>
<keyword evidence="4" id="KW-1185">Reference proteome</keyword>
<dbReference type="PROSITE" id="PS51257">
    <property type="entry name" value="PROKAR_LIPOPROTEIN"/>
    <property type="match status" value="1"/>
</dbReference>
<evidence type="ECO:0000313" key="3">
    <source>
        <dbReference type="EMBL" id="MFC6663414.1"/>
    </source>
</evidence>
<organism evidence="3 4">
    <name type="scientific">Deinococcus multiflagellatus</name>
    <dbReference type="NCBI Taxonomy" id="1656887"/>
    <lineage>
        <taxon>Bacteria</taxon>
        <taxon>Thermotogati</taxon>
        <taxon>Deinococcota</taxon>
        <taxon>Deinococci</taxon>
        <taxon>Deinococcales</taxon>
        <taxon>Deinococcaceae</taxon>
        <taxon>Deinococcus</taxon>
    </lineage>
</organism>
<evidence type="ECO:0000259" key="2">
    <source>
        <dbReference type="Pfam" id="PF05922"/>
    </source>
</evidence>
<feature type="chain" id="PRO_5046792991" evidence="1">
    <location>
        <begin position="18"/>
        <end position="144"/>
    </location>
</feature>
<comment type="caution">
    <text evidence="3">The sequence shown here is derived from an EMBL/GenBank/DDBJ whole genome shotgun (WGS) entry which is preliminary data.</text>
</comment>
<sequence>MNARLPSVLLALTVVLAACGSPGAPSSDSSANLRGGAPLLGTGNPDAIPGQYIVVLKDSAPNLTAQDSAGLVRALNLDPQGVSIQHIYGAALNGFAAKLSAQNLETLLNDPNVAYIEQDGEMHMTATQTGATWGLDRIDQRSLP</sequence>
<keyword evidence="1" id="KW-0732">Signal</keyword>
<reference evidence="4" key="1">
    <citation type="journal article" date="2019" name="Int. J. Syst. Evol. Microbiol.">
        <title>The Global Catalogue of Microorganisms (GCM) 10K type strain sequencing project: providing services to taxonomists for standard genome sequencing and annotation.</title>
        <authorList>
            <consortium name="The Broad Institute Genomics Platform"/>
            <consortium name="The Broad Institute Genome Sequencing Center for Infectious Disease"/>
            <person name="Wu L."/>
            <person name="Ma J."/>
        </authorList>
    </citation>
    <scope>NUCLEOTIDE SEQUENCE [LARGE SCALE GENOMIC DNA]</scope>
    <source>
        <strain evidence="4">CCUG 63830</strain>
    </source>
</reference>
<proteinExistence type="predicted"/>
<dbReference type="Gene3D" id="3.30.70.80">
    <property type="entry name" value="Peptidase S8 propeptide/proteinase inhibitor I9"/>
    <property type="match status" value="1"/>
</dbReference>
<dbReference type="SUPFAM" id="SSF54897">
    <property type="entry name" value="Protease propeptides/inhibitors"/>
    <property type="match status" value="1"/>
</dbReference>
<dbReference type="RefSeq" id="WP_380059178.1">
    <property type="nucleotide sequence ID" value="NZ_JBHSWB010000003.1"/>
</dbReference>
<dbReference type="EMBL" id="JBHSWB010000003">
    <property type="protein sequence ID" value="MFC6663414.1"/>
    <property type="molecule type" value="Genomic_DNA"/>
</dbReference>
<dbReference type="GO" id="GO:0030414">
    <property type="term" value="F:peptidase inhibitor activity"/>
    <property type="evidence" value="ECO:0007669"/>
    <property type="project" value="UniProtKB-KW"/>
</dbReference>
<feature type="domain" description="Inhibitor I9" evidence="2">
    <location>
        <begin position="51"/>
        <end position="124"/>
    </location>
</feature>
<keyword evidence="3" id="KW-0646">Protease inhibitor</keyword>
<feature type="signal peptide" evidence="1">
    <location>
        <begin position="1"/>
        <end position="17"/>
    </location>
</feature>
<evidence type="ECO:0000313" key="4">
    <source>
        <dbReference type="Proteomes" id="UP001596317"/>
    </source>
</evidence>